<name>A0A9D9DPU7_9BACT</name>
<evidence type="ECO:0000313" key="2">
    <source>
        <dbReference type="Proteomes" id="UP000823635"/>
    </source>
</evidence>
<proteinExistence type="predicted"/>
<sequence>TNTAPAMTVAKVEIEIFLLDNAEKLIVSQKLFSQTGVGRSSDQAVNKAVGSLNVKSVEARRFMENARKKLEEHYAEKGRAAGDSLAVTVEPAWFFEKK</sequence>
<reference evidence="1" key="1">
    <citation type="submission" date="2020-10" db="EMBL/GenBank/DDBJ databases">
        <authorList>
            <person name="Gilroy R."/>
        </authorList>
    </citation>
    <scope>NUCLEOTIDE SEQUENCE</scope>
    <source>
        <strain evidence="1">15467</strain>
    </source>
</reference>
<evidence type="ECO:0000313" key="1">
    <source>
        <dbReference type="EMBL" id="MBO8429014.1"/>
    </source>
</evidence>
<dbReference type="AlphaFoldDB" id="A0A9D9DPU7"/>
<feature type="non-terminal residue" evidence="1">
    <location>
        <position position="1"/>
    </location>
</feature>
<accession>A0A9D9DPU7</accession>
<comment type="caution">
    <text evidence="1">The sequence shown here is derived from an EMBL/GenBank/DDBJ whole genome shotgun (WGS) entry which is preliminary data.</text>
</comment>
<protein>
    <submittedName>
        <fullName evidence="1">Uncharacterized protein</fullName>
    </submittedName>
</protein>
<gene>
    <name evidence="1" type="ORF">IAC68_03655</name>
</gene>
<dbReference type="Proteomes" id="UP000823635">
    <property type="component" value="Unassembled WGS sequence"/>
</dbReference>
<dbReference type="EMBL" id="JADINB010000082">
    <property type="protein sequence ID" value="MBO8429014.1"/>
    <property type="molecule type" value="Genomic_DNA"/>
</dbReference>
<reference evidence="1" key="2">
    <citation type="journal article" date="2021" name="PeerJ">
        <title>Extensive microbial diversity within the chicken gut microbiome revealed by metagenomics and culture.</title>
        <authorList>
            <person name="Gilroy R."/>
            <person name="Ravi A."/>
            <person name="Getino M."/>
            <person name="Pursley I."/>
            <person name="Horton D.L."/>
            <person name="Alikhan N.F."/>
            <person name="Baker D."/>
            <person name="Gharbi K."/>
            <person name="Hall N."/>
            <person name="Watson M."/>
            <person name="Adriaenssens E.M."/>
            <person name="Foster-Nyarko E."/>
            <person name="Jarju S."/>
            <person name="Secka A."/>
            <person name="Antonio M."/>
            <person name="Oren A."/>
            <person name="Chaudhuri R.R."/>
            <person name="La Ragione R."/>
            <person name="Hildebrand F."/>
            <person name="Pallen M.J."/>
        </authorList>
    </citation>
    <scope>NUCLEOTIDE SEQUENCE</scope>
    <source>
        <strain evidence="1">15467</strain>
    </source>
</reference>
<organism evidence="1 2">
    <name type="scientific">Candidatus Egerieousia excrementavium</name>
    <dbReference type="NCBI Taxonomy" id="2840778"/>
    <lineage>
        <taxon>Bacteria</taxon>
        <taxon>Pseudomonadati</taxon>
        <taxon>Bacteroidota</taxon>
        <taxon>Bacteroidia</taxon>
        <taxon>Bacteroidales</taxon>
        <taxon>Candidatus Egerieousia</taxon>
    </lineage>
</organism>